<protein>
    <recommendedName>
        <fullName evidence="3">Cyclodipeptide synthase</fullName>
    </recommendedName>
</protein>
<dbReference type="Proteomes" id="UP001589810">
    <property type="component" value="Unassembled WGS sequence"/>
</dbReference>
<evidence type="ECO:0000256" key="2">
    <source>
        <dbReference type="ARBA" id="ARBA00022679"/>
    </source>
</evidence>
<gene>
    <name evidence="4" type="ORF">ACFFH7_13500</name>
</gene>
<name>A0ABV6MQF8_9PSEU</name>
<reference evidence="4 5" key="1">
    <citation type="submission" date="2024-09" db="EMBL/GenBank/DDBJ databases">
        <authorList>
            <person name="Sun Q."/>
            <person name="Mori K."/>
        </authorList>
    </citation>
    <scope>NUCLEOTIDE SEQUENCE [LARGE SCALE GENOMIC DNA]</scope>
    <source>
        <strain evidence="4 5">TBRC 1432</strain>
    </source>
</reference>
<dbReference type="RefSeq" id="WP_379793996.1">
    <property type="nucleotide sequence ID" value="NZ_CP097263.1"/>
</dbReference>
<dbReference type="Pfam" id="PF16715">
    <property type="entry name" value="CDPS"/>
    <property type="match status" value="1"/>
</dbReference>
<comment type="caution">
    <text evidence="4">The sequence shown here is derived from an EMBL/GenBank/DDBJ whole genome shotgun (WGS) entry which is preliminary data.</text>
</comment>
<dbReference type="InterPro" id="IPR030903">
    <property type="entry name" value="CDPS"/>
</dbReference>
<evidence type="ECO:0000313" key="4">
    <source>
        <dbReference type="EMBL" id="MFC0542508.1"/>
    </source>
</evidence>
<proteinExistence type="inferred from homology"/>
<keyword evidence="2" id="KW-0808">Transferase</keyword>
<accession>A0ABV6MQF8</accession>
<dbReference type="Gene3D" id="3.40.50.11710">
    <property type="entry name" value="Cyclodipeptide synthase"/>
    <property type="match status" value="1"/>
</dbReference>
<evidence type="ECO:0000256" key="3">
    <source>
        <dbReference type="ARBA" id="ARBA00030771"/>
    </source>
</evidence>
<sequence length="214" mass="23980">MRDTGAHACIGVSPFNGYYTAERIAALAAWARRTFSDFHFFVPNEPAAYTLEALGYEPARARHKARRQGNLVLNRIGRALADIGVRDAGRRVLDSARLQDNAAYHRIHDDVIRLFQSDNVFRDQTMASSEWVLAKRLPAGQEPTERQRLLAVRYFLAELPLFLDTPGIVGVSSSVFVYHQRVSFLERLYLGSLARRPVPAQGFLVLSAEAVVPV</sequence>
<keyword evidence="5" id="KW-1185">Reference proteome</keyword>
<dbReference type="InterPro" id="IPR038622">
    <property type="entry name" value="CDPS_sf"/>
</dbReference>
<organism evidence="4 5">
    <name type="scientific">Kutzneria chonburiensis</name>
    <dbReference type="NCBI Taxonomy" id="1483604"/>
    <lineage>
        <taxon>Bacteria</taxon>
        <taxon>Bacillati</taxon>
        <taxon>Actinomycetota</taxon>
        <taxon>Actinomycetes</taxon>
        <taxon>Pseudonocardiales</taxon>
        <taxon>Pseudonocardiaceae</taxon>
        <taxon>Kutzneria</taxon>
    </lineage>
</organism>
<evidence type="ECO:0000313" key="5">
    <source>
        <dbReference type="Proteomes" id="UP001589810"/>
    </source>
</evidence>
<dbReference type="EMBL" id="JBHLUD010000004">
    <property type="protein sequence ID" value="MFC0542508.1"/>
    <property type="molecule type" value="Genomic_DNA"/>
</dbReference>
<evidence type="ECO:0000256" key="1">
    <source>
        <dbReference type="ARBA" id="ARBA00006034"/>
    </source>
</evidence>
<comment type="similarity">
    <text evidence="1">Belongs to the CDPS family.</text>
</comment>
<dbReference type="NCBIfam" id="TIGR04539">
    <property type="entry name" value="tRNA_cyclodipep"/>
    <property type="match status" value="1"/>
</dbReference>